<accession>A0A426WWU4</accession>
<dbReference type="EMBL" id="AMZH03036578">
    <property type="protein sequence ID" value="RRT31711.1"/>
    <property type="molecule type" value="Genomic_DNA"/>
</dbReference>
<dbReference type="AlphaFoldDB" id="A0A426WWU4"/>
<dbReference type="Proteomes" id="UP000287651">
    <property type="component" value="Unassembled WGS sequence"/>
</dbReference>
<comment type="caution">
    <text evidence="3">The sequence shown here is derived from an EMBL/GenBank/DDBJ whole genome shotgun (WGS) entry which is preliminary data.</text>
</comment>
<feature type="region of interest" description="Disordered" evidence="2">
    <location>
        <begin position="31"/>
        <end position="68"/>
    </location>
</feature>
<keyword evidence="1" id="KW-0175">Coiled coil</keyword>
<evidence type="ECO:0000256" key="1">
    <source>
        <dbReference type="SAM" id="Coils"/>
    </source>
</evidence>
<feature type="coiled-coil region" evidence="1">
    <location>
        <begin position="72"/>
        <end position="109"/>
    </location>
</feature>
<evidence type="ECO:0000313" key="4">
    <source>
        <dbReference type="Proteomes" id="UP000287651"/>
    </source>
</evidence>
<evidence type="ECO:0000256" key="2">
    <source>
        <dbReference type="SAM" id="MobiDB-lite"/>
    </source>
</evidence>
<proteinExistence type="predicted"/>
<organism evidence="3 4">
    <name type="scientific">Ensete ventricosum</name>
    <name type="common">Abyssinian banana</name>
    <name type="synonym">Musa ensete</name>
    <dbReference type="NCBI Taxonomy" id="4639"/>
    <lineage>
        <taxon>Eukaryota</taxon>
        <taxon>Viridiplantae</taxon>
        <taxon>Streptophyta</taxon>
        <taxon>Embryophyta</taxon>
        <taxon>Tracheophyta</taxon>
        <taxon>Spermatophyta</taxon>
        <taxon>Magnoliopsida</taxon>
        <taxon>Liliopsida</taxon>
        <taxon>Zingiberales</taxon>
        <taxon>Musaceae</taxon>
        <taxon>Ensete</taxon>
    </lineage>
</organism>
<evidence type="ECO:0000313" key="3">
    <source>
        <dbReference type="EMBL" id="RRT31711.1"/>
    </source>
</evidence>
<protein>
    <submittedName>
        <fullName evidence="3">Uncharacterized protein</fullName>
    </submittedName>
</protein>
<reference evidence="3 4" key="1">
    <citation type="journal article" date="2014" name="Agronomy (Basel)">
        <title>A Draft Genome Sequence for Ensete ventricosum, the Drought-Tolerant Tree Against Hunger.</title>
        <authorList>
            <person name="Harrison J."/>
            <person name="Moore K.A."/>
            <person name="Paszkiewicz K."/>
            <person name="Jones T."/>
            <person name="Grant M."/>
            <person name="Ambacheew D."/>
            <person name="Muzemil S."/>
            <person name="Studholme D.J."/>
        </authorList>
    </citation>
    <scope>NUCLEOTIDE SEQUENCE [LARGE SCALE GENOMIC DNA]</scope>
</reference>
<name>A0A426WWU4_ENSVE</name>
<sequence length="179" mass="20250">MSDLGHQDPEKEMKARWKGLMNSMKVWNNSSTAEEFERGLLSGGADEHAPLGSLDGPSGQGDGPVKLPDPCLEAVAEVEERASKLREELEKTKRERGLLRRKASEKELQEVRGHLGDAQQLLREVLVTYEYGYRVVLARFRARHPNTEVEEDLFTIHPEDDLVSMERQQAFDDSVPPEP</sequence>
<gene>
    <name evidence="3" type="ORF">B296_00044933</name>
</gene>